<sequence>MDSSTPTSATYDPERPAAGMSANIDNPGSAVSVTPPALENRALPTAPNAASTFHLNSLLVTAPLEDQDAALVDDIHTPDSAGAAKSHATATSPATCKSSTLAPSPPPSVLPPNGFVPPPPPLPHPPLESTTPPMPTPPGSIPLPMPTHFVEALEVEAQAELRELEEENEKITALLKKNFDRQDKARKKIEDMRKLRESLGMVVMNDNPSVVLATPFEAPAAHIYQQDKQDLPTPTCMGTIDVTNSMFSSVEHADDLHANDIADEITEYNPRAELVLGSGANTSDAEKGTFSGNRIEPVQRFQSIDGVLKSIAPTPAGDIDMEGRIEDMDDAGNRELLTVMEVVIDEAQDKETSGEPNITEALPNLEQDHEFSHFSFCVELDETSTSEDIIASAEATCDAVSKRDEVQDGIESVSAAANAIQAREENQNATGAVTVQEQTAAENIVSSAASPVGGAKDQPPTAWRPKTTNSSAPMPFWKYVDLVRKDSQPIRIAEEAPNPVANVMSVERPVAAEERSISSPPSSAAGASADNISVIAEGSTASRRHATEAKNAKVQIDASPTLPIALHGPLEDGVQVPSIKKPGKKRPSNAFRASDLDRSDEVKLKVLPSRPEDIPAVSVFAENAELVNSRKAPPKSKAKVNRKSAGKKKQVRFEDEVEQMVKSKKAVKKRAQKSREEEEDRYVEIEAEMDSGSSFEPNTPPTKKSRKRTRPSQQQESEDEDEAIPASSTKGSRQAKSTALSTGGSRKRTRIQEPEANSSPVDAPSRVTSRSKRAQKMTPADVGVSAEVSANIALVAGTRVTRHTLKANGTKLDDFIVRDDTTESAPESEVDEHDHLEEHLGKATDSRKSPENEDSHKEYDSISERDGEDSSDSDIDIPLVEVLKARNPATPTVSPNSQDGSARKASTAATSMIDAVQSQTTTGGNTSEATAHSRSQSQHKELLPVAGKKRSSSSLGLADGETAPDFTQRSVKKLRSRQTKKTPARIGDEDSDKENEEAAQNDGDTGDEDVEINELLFTEWGSSSAANILAEVTRGVKTANGRKLPGKRSAIAPQASAPARPPVASNITTTSARQGVSSYSQPLYPKISPIAHAPRSGPRKSTHTQVPFKNPLDGDIFDDISDDESNSGPPTTSSEHMASNRTSNIATGEAPQCACPTRESQFCPFPTHASDELPIMVDHKGLHIVNTNGVNYRVTMPIPPPPGALPVYINDNGDSVLKHKNFEYQIATAGSSSPGRPISYNQYGDKIVRIDGEEYPVILPGERIEPLPVIHHEGINILPYSKQLLASPFTDSLFVRARGIGWKPPQVGEETTVGHQLPGARKDFRYERWLDNPKNNSYEHWVKVPAIKEEKLPKIIEEDPIMTTKKTNRVRVRVRADGTPLTAPPKANVKPTRTLETSIFNPVAEDAAPAKNPLDGDLFDELSDDDDEEPPVSMQQPVKPSATTGKRKAASDEDKEEAATKKRKNGAGAAPAPQRKKAAPKKKVNKTVAKVMRG</sequence>
<feature type="compositionally biased region" description="Acidic residues" evidence="2">
    <location>
        <begin position="1417"/>
        <end position="1430"/>
    </location>
</feature>
<feature type="region of interest" description="Disordered" evidence="2">
    <location>
        <begin position="1372"/>
        <end position="1494"/>
    </location>
</feature>
<feature type="compositionally biased region" description="Acidic residues" evidence="2">
    <location>
        <begin position="989"/>
        <end position="1012"/>
    </location>
</feature>
<feature type="compositionally biased region" description="Polar residues" evidence="2">
    <location>
        <begin position="23"/>
        <end position="32"/>
    </location>
</feature>
<feature type="compositionally biased region" description="Basic residues" evidence="2">
    <location>
        <begin position="970"/>
        <end position="983"/>
    </location>
</feature>
<keyword evidence="4" id="KW-1185">Reference proteome</keyword>
<feature type="compositionally biased region" description="Polar residues" evidence="2">
    <location>
        <begin position="726"/>
        <end position="744"/>
    </location>
</feature>
<proteinExistence type="predicted"/>
<feature type="compositionally biased region" description="Polar residues" evidence="2">
    <location>
        <begin position="1433"/>
        <end position="1444"/>
    </location>
</feature>
<evidence type="ECO:0000313" key="4">
    <source>
        <dbReference type="Proteomes" id="UP000799770"/>
    </source>
</evidence>
<feature type="compositionally biased region" description="Basic residues" evidence="2">
    <location>
        <begin position="632"/>
        <end position="650"/>
    </location>
</feature>
<feature type="compositionally biased region" description="Polar residues" evidence="2">
    <location>
        <begin position="88"/>
        <end position="98"/>
    </location>
</feature>
<feature type="compositionally biased region" description="Pro residues" evidence="2">
    <location>
        <begin position="103"/>
        <end position="145"/>
    </location>
</feature>
<feature type="compositionally biased region" description="Acidic residues" evidence="2">
    <location>
        <begin position="866"/>
        <end position="875"/>
    </location>
</feature>
<feature type="compositionally biased region" description="Polar residues" evidence="2">
    <location>
        <begin position="916"/>
        <end position="936"/>
    </location>
</feature>
<keyword evidence="1" id="KW-0175">Coiled coil</keyword>
<feature type="compositionally biased region" description="Basic residues" evidence="2">
    <location>
        <begin position="1474"/>
        <end position="1485"/>
    </location>
</feature>
<evidence type="ECO:0000256" key="2">
    <source>
        <dbReference type="SAM" id="MobiDB-lite"/>
    </source>
</evidence>
<dbReference type="EMBL" id="ML977338">
    <property type="protein sequence ID" value="KAF2110531.1"/>
    <property type="molecule type" value="Genomic_DNA"/>
</dbReference>
<dbReference type="PANTHER" id="PTHR48125">
    <property type="entry name" value="LP07818P1"/>
    <property type="match status" value="1"/>
</dbReference>
<evidence type="ECO:0000313" key="3">
    <source>
        <dbReference type="EMBL" id="KAF2110531.1"/>
    </source>
</evidence>
<evidence type="ECO:0000256" key="1">
    <source>
        <dbReference type="SAM" id="Coils"/>
    </source>
</evidence>
<feature type="region of interest" description="Disordered" evidence="2">
    <location>
        <begin position="1037"/>
        <end position="1140"/>
    </location>
</feature>
<dbReference type="Proteomes" id="UP000799770">
    <property type="component" value="Unassembled WGS sequence"/>
</dbReference>
<feature type="compositionally biased region" description="Basic and acidic residues" evidence="2">
    <location>
        <begin position="811"/>
        <end position="821"/>
    </location>
</feature>
<feature type="region of interest" description="Disordered" evidence="2">
    <location>
        <begin position="629"/>
        <end position="786"/>
    </location>
</feature>
<feature type="region of interest" description="Disordered" evidence="2">
    <location>
        <begin position="450"/>
        <end position="470"/>
    </location>
</feature>
<feature type="region of interest" description="Disordered" evidence="2">
    <location>
        <begin position="567"/>
        <end position="597"/>
    </location>
</feature>
<feature type="region of interest" description="Disordered" evidence="2">
    <location>
        <begin position="80"/>
        <end position="145"/>
    </location>
</feature>
<feature type="compositionally biased region" description="Basic residues" evidence="2">
    <location>
        <begin position="662"/>
        <end position="672"/>
    </location>
</feature>
<feature type="compositionally biased region" description="Polar residues" evidence="2">
    <location>
        <begin position="1126"/>
        <end position="1140"/>
    </location>
</feature>
<feature type="compositionally biased region" description="Acidic residues" evidence="2">
    <location>
        <begin position="677"/>
        <end position="689"/>
    </location>
</feature>
<gene>
    <name evidence="3" type="ORF">BDV96DRAFT_604090</name>
</gene>
<organism evidence="3 4">
    <name type="scientific">Lophiotrema nucula</name>
    <dbReference type="NCBI Taxonomy" id="690887"/>
    <lineage>
        <taxon>Eukaryota</taxon>
        <taxon>Fungi</taxon>
        <taxon>Dikarya</taxon>
        <taxon>Ascomycota</taxon>
        <taxon>Pezizomycotina</taxon>
        <taxon>Dothideomycetes</taxon>
        <taxon>Pleosporomycetidae</taxon>
        <taxon>Pleosporales</taxon>
        <taxon>Lophiotremataceae</taxon>
        <taxon>Lophiotrema</taxon>
    </lineage>
</organism>
<protein>
    <submittedName>
        <fullName evidence="3">Uncharacterized protein</fullName>
    </submittedName>
</protein>
<feature type="compositionally biased region" description="Polar residues" evidence="2">
    <location>
        <begin position="1065"/>
        <end position="1081"/>
    </location>
</feature>
<feature type="compositionally biased region" description="Polar residues" evidence="2">
    <location>
        <begin position="889"/>
        <end position="900"/>
    </location>
</feature>
<feature type="coiled-coil region" evidence="1">
    <location>
        <begin position="147"/>
        <end position="181"/>
    </location>
</feature>
<feature type="compositionally biased region" description="Polar residues" evidence="2">
    <location>
        <begin position="1"/>
        <end position="10"/>
    </location>
</feature>
<feature type="region of interest" description="Disordered" evidence="2">
    <location>
        <begin position="801"/>
        <end position="1012"/>
    </location>
</feature>
<feature type="compositionally biased region" description="Acidic residues" evidence="2">
    <location>
        <begin position="1115"/>
        <end position="1125"/>
    </location>
</feature>
<feature type="compositionally biased region" description="Basic and acidic residues" evidence="2">
    <location>
        <begin position="1449"/>
        <end position="1460"/>
    </location>
</feature>
<feature type="compositionally biased region" description="Basic and acidic residues" evidence="2">
    <location>
        <begin position="832"/>
        <end position="865"/>
    </location>
</feature>
<accession>A0A6A5YWM0</accession>
<reference evidence="3" key="1">
    <citation type="journal article" date="2020" name="Stud. Mycol.">
        <title>101 Dothideomycetes genomes: a test case for predicting lifestyles and emergence of pathogens.</title>
        <authorList>
            <person name="Haridas S."/>
            <person name="Albert R."/>
            <person name="Binder M."/>
            <person name="Bloem J."/>
            <person name="Labutti K."/>
            <person name="Salamov A."/>
            <person name="Andreopoulos B."/>
            <person name="Baker S."/>
            <person name="Barry K."/>
            <person name="Bills G."/>
            <person name="Bluhm B."/>
            <person name="Cannon C."/>
            <person name="Castanera R."/>
            <person name="Culley D."/>
            <person name="Daum C."/>
            <person name="Ezra D."/>
            <person name="Gonzalez J."/>
            <person name="Henrissat B."/>
            <person name="Kuo A."/>
            <person name="Liang C."/>
            <person name="Lipzen A."/>
            <person name="Lutzoni F."/>
            <person name="Magnuson J."/>
            <person name="Mondo S."/>
            <person name="Nolan M."/>
            <person name="Ohm R."/>
            <person name="Pangilinan J."/>
            <person name="Park H.-J."/>
            <person name="Ramirez L."/>
            <person name="Alfaro M."/>
            <person name="Sun H."/>
            <person name="Tritt A."/>
            <person name="Yoshinaga Y."/>
            <person name="Zwiers L.-H."/>
            <person name="Turgeon B."/>
            <person name="Goodwin S."/>
            <person name="Spatafora J."/>
            <person name="Crous P."/>
            <person name="Grigoriev I."/>
        </authorList>
    </citation>
    <scope>NUCLEOTIDE SEQUENCE</scope>
    <source>
        <strain evidence="3">CBS 627.86</strain>
    </source>
</reference>
<name>A0A6A5YWM0_9PLEO</name>
<dbReference type="PANTHER" id="PTHR48125:SF10">
    <property type="entry name" value="OS12G0136300 PROTEIN"/>
    <property type="match status" value="1"/>
</dbReference>
<feature type="region of interest" description="Disordered" evidence="2">
    <location>
        <begin position="1"/>
        <end position="35"/>
    </location>
</feature>